<dbReference type="EMBL" id="FWFN01000008">
    <property type="protein sequence ID" value="SLN68995.1"/>
    <property type="molecule type" value="Genomic_DNA"/>
</dbReference>
<dbReference type="Proteomes" id="UP000193963">
    <property type="component" value="Unassembled WGS sequence"/>
</dbReference>
<dbReference type="PROSITE" id="PS50995">
    <property type="entry name" value="HTH_MARR_2"/>
    <property type="match status" value="1"/>
</dbReference>
<dbReference type="PRINTS" id="PR00598">
    <property type="entry name" value="HTHMARR"/>
</dbReference>
<reference evidence="5 6" key="1">
    <citation type="submission" date="2017-03" db="EMBL/GenBank/DDBJ databases">
        <authorList>
            <person name="Afonso C.L."/>
            <person name="Miller P.J."/>
            <person name="Scott M.A."/>
            <person name="Spackman E."/>
            <person name="Goraichik I."/>
            <person name="Dimitrov K.M."/>
            <person name="Suarez D.L."/>
            <person name="Swayne D.E."/>
        </authorList>
    </citation>
    <scope>NUCLEOTIDE SEQUENCE [LARGE SCALE GENOMIC DNA]</scope>
    <source>
        <strain evidence="5 6">CECT 7751</strain>
    </source>
</reference>
<dbReference type="InterPro" id="IPR036390">
    <property type="entry name" value="WH_DNA-bd_sf"/>
</dbReference>
<keyword evidence="3" id="KW-0804">Transcription</keyword>
<dbReference type="PANTHER" id="PTHR42756">
    <property type="entry name" value="TRANSCRIPTIONAL REGULATOR, MARR"/>
    <property type="match status" value="1"/>
</dbReference>
<dbReference type="GO" id="GO:0003677">
    <property type="term" value="F:DNA binding"/>
    <property type="evidence" value="ECO:0007669"/>
    <property type="project" value="UniProtKB-KW"/>
</dbReference>
<dbReference type="Gene3D" id="1.10.10.10">
    <property type="entry name" value="Winged helix-like DNA-binding domain superfamily/Winged helix DNA-binding domain"/>
    <property type="match status" value="1"/>
</dbReference>
<accession>A0A1X7A3H7</accession>
<evidence type="ECO:0000313" key="6">
    <source>
        <dbReference type="Proteomes" id="UP000193963"/>
    </source>
</evidence>
<organism evidence="5 6">
    <name type="scientific">Pseudooceanicola marinus</name>
    <dbReference type="NCBI Taxonomy" id="396013"/>
    <lineage>
        <taxon>Bacteria</taxon>
        <taxon>Pseudomonadati</taxon>
        <taxon>Pseudomonadota</taxon>
        <taxon>Alphaproteobacteria</taxon>
        <taxon>Rhodobacterales</taxon>
        <taxon>Paracoccaceae</taxon>
        <taxon>Pseudooceanicola</taxon>
    </lineage>
</organism>
<dbReference type="Pfam" id="PF12802">
    <property type="entry name" value="MarR_2"/>
    <property type="match status" value="1"/>
</dbReference>
<protein>
    <submittedName>
        <fullName evidence="5">Transcriptional regulator SlyA</fullName>
    </submittedName>
</protein>
<feature type="domain" description="HTH marR-type" evidence="4">
    <location>
        <begin position="8"/>
        <end position="140"/>
    </location>
</feature>
<dbReference type="OrthoDB" id="8452803at2"/>
<dbReference type="SMART" id="SM00347">
    <property type="entry name" value="HTH_MARR"/>
    <property type="match status" value="1"/>
</dbReference>
<evidence type="ECO:0000259" key="4">
    <source>
        <dbReference type="PROSITE" id="PS50995"/>
    </source>
</evidence>
<dbReference type="AlphaFoldDB" id="A0A1X7A3H7"/>
<evidence type="ECO:0000256" key="1">
    <source>
        <dbReference type="ARBA" id="ARBA00023015"/>
    </source>
</evidence>
<dbReference type="PANTHER" id="PTHR42756:SF1">
    <property type="entry name" value="TRANSCRIPTIONAL REPRESSOR OF EMRAB OPERON"/>
    <property type="match status" value="1"/>
</dbReference>
<name>A0A1X7A3H7_9RHOB</name>
<proteinExistence type="predicted"/>
<keyword evidence="1" id="KW-0805">Transcription regulation</keyword>
<gene>
    <name evidence="5" type="primary">slyA_4</name>
    <name evidence="5" type="ORF">PSM7751_03638</name>
</gene>
<evidence type="ECO:0000256" key="3">
    <source>
        <dbReference type="ARBA" id="ARBA00023163"/>
    </source>
</evidence>
<evidence type="ECO:0000256" key="2">
    <source>
        <dbReference type="ARBA" id="ARBA00023125"/>
    </source>
</evidence>
<sequence length="156" mass="17563">MTPHQPDPHHILKSIAQLSRALRKVYDIRARDYGLSLARLEALLTISANEGLTQTDLADRLQIEAPTLNRTLDGLARDGFVERRPDPEDRRLRRVVLTDHARAEAGALFRFSETLRAELLAGIPTEELDAAEDTISRIFANLERLSFAEEAPDEQP</sequence>
<dbReference type="InterPro" id="IPR036388">
    <property type="entry name" value="WH-like_DNA-bd_sf"/>
</dbReference>
<dbReference type="RefSeq" id="WP_085889655.1">
    <property type="nucleotide sequence ID" value="NZ_FWFN01000008.1"/>
</dbReference>
<dbReference type="SUPFAM" id="SSF46785">
    <property type="entry name" value="Winged helix' DNA-binding domain"/>
    <property type="match status" value="1"/>
</dbReference>
<keyword evidence="6" id="KW-1185">Reference proteome</keyword>
<keyword evidence="2" id="KW-0238">DNA-binding</keyword>
<dbReference type="PROSITE" id="PS01117">
    <property type="entry name" value="HTH_MARR_1"/>
    <property type="match status" value="1"/>
</dbReference>
<dbReference type="GO" id="GO:0003700">
    <property type="term" value="F:DNA-binding transcription factor activity"/>
    <property type="evidence" value="ECO:0007669"/>
    <property type="project" value="InterPro"/>
</dbReference>
<dbReference type="InterPro" id="IPR023187">
    <property type="entry name" value="Tscrpt_reg_MarR-type_CS"/>
</dbReference>
<evidence type="ECO:0000313" key="5">
    <source>
        <dbReference type="EMBL" id="SLN68995.1"/>
    </source>
</evidence>
<dbReference type="InterPro" id="IPR000835">
    <property type="entry name" value="HTH_MarR-typ"/>
</dbReference>